<accession>A0ABT9B4K7</accession>
<evidence type="ECO:0000259" key="3">
    <source>
        <dbReference type="Pfam" id="PF13505"/>
    </source>
</evidence>
<dbReference type="RefSeq" id="WP_305004517.1">
    <property type="nucleotide sequence ID" value="NZ_JAUQSY010000001.1"/>
</dbReference>
<organism evidence="4 5">
    <name type="scientific">Hymenobacter aranciens</name>
    <dbReference type="NCBI Taxonomy" id="3063996"/>
    <lineage>
        <taxon>Bacteria</taxon>
        <taxon>Pseudomonadati</taxon>
        <taxon>Bacteroidota</taxon>
        <taxon>Cytophagia</taxon>
        <taxon>Cytophagales</taxon>
        <taxon>Hymenobacteraceae</taxon>
        <taxon>Hymenobacter</taxon>
    </lineage>
</organism>
<evidence type="ECO:0000313" key="5">
    <source>
        <dbReference type="Proteomes" id="UP001176429"/>
    </source>
</evidence>
<feature type="chain" id="PRO_5045645017" evidence="2">
    <location>
        <begin position="21"/>
        <end position="218"/>
    </location>
</feature>
<keyword evidence="5" id="KW-1185">Reference proteome</keyword>
<dbReference type="InterPro" id="IPR011250">
    <property type="entry name" value="OMP/PagP_B-barrel"/>
</dbReference>
<gene>
    <name evidence="4" type="ORF">Q5H93_00540</name>
</gene>
<sequence length="218" mass="23219">MKKLLLWAVLLSAGSGGAQAQTAIPAGTVALGGMVGYAHFTNDEPPSATSGTLSHSYSENQFQFTPSIGYFVADNLAVGLDLGYLITKRRFDGAGASSTTTPNEQLRAGAYVQYYKMLTAQFGLVGTLGAGYQHRASDGYRAIDPNDPNVNVKSNGFYAQLTPGLIFFPTPKLGISASVGYLGYERMKLKSADRTESDLGAAFGFDQLLFGGTYYFGR</sequence>
<proteinExistence type="predicted"/>
<dbReference type="InterPro" id="IPR027385">
    <property type="entry name" value="Beta-barrel_OMP"/>
</dbReference>
<feature type="domain" description="Outer membrane protein beta-barrel" evidence="3">
    <location>
        <begin position="8"/>
        <end position="195"/>
    </location>
</feature>
<dbReference type="Proteomes" id="UP001176429">
    <property type="component" value="Unassembled WGS sequence"/>
</dbReference>
<protein>
    <submittedName>
        <fullName evidence="4">Outer membrane beta-barrel protein</fullName>
    </submittedName>
</protein>
<reference evidence="4" key="1">
    <citation type="submission" date="2023-07" db="EMBL/GenBank/DDBJ databases">
        <authorList>
            <person name="Kim M.K."/>
        </authorList>
    </citation>
    <scope>NUCLEOTIDE SEQUENCE</scope>
    <source>
        <strain evidence="4">ASUV-10-1</strain>
    </source>
</reference>
<comment type="caution">
    <text evidence="4">The sequence shown here is derived from an EMBL/GenBank/DDBJ whole genome shotgun (WGS) entry which is preliminary data.</text>
</comment>
<dbReference type="SUPFAM" id="SSF56925">
    <property type="entry name" value="OMPA-like"/>
    <property type="match status" value="1"/>
</dbReference>
<evidence type="ECO:0000256" key="2">
    <source>
        <dbReference type="SAM" id="SignalP"/>
    </source>
</evidence>
<feature type="signal peptide" evidence="2">
    <location>
        <begin position="1"/>
        <end position="20"/>
    </location>
</feature>
<evidence type="ECO:0000313" key="4">
    <source>
        <dbReference type="EMBL" id="MDO7873202.1"/>
    </source>
</evidence>
<dbReference type="Pfam" id="PF13505">
    <property type="entry name" value="OMP_b-brl"/>
    <property type="match status" value="1"/>
</dbReference>
<name>A0ABT9B4K7_9BACT</name>
<evidence type="ECO:0000256" key="1">
    <source>
        <dbReference type="ARBA" id="ARBA00022729"/>
    </source>
</evidence>
<dbReference type="Gene3D" id="2.40.160.20">
    <property type="match status" value="1"/>
</dbReference>
<dbReference type="EMBL" id="JAUQSY010000001">
    <property type="protein sequence ID" value="MDO7873202.1"/>
    <property type="molecule type" value="Genomic_DNA"/>
</dbReference>
<keyword evidence="1 2" id="KW-0732">Signal</keyword>